<dbReference type="InterPro" id="IPR059176">
    <property type="entry name" value="UDP-X_N"/>
</dbReference>
<dbReference type="PROSITE" id="PS51462">
    <property type="entry name" value="NUDIX"/>
    <property type="match status" value="1"/>
</dbReference>
<dbReference type="InterPro" id="IPR015797">
    <property type="entry name" value="NUDIX_hydrolase-like_dom_sf"/>
</dbReference>
<dbReference type="Proteomes" id="UP000001176">
    <property type="component" value="Chromosome"/>
</dbReference>
<dbReference type="GO" id="GO:0016787">
    <property type="term" value="F:hydrolase activity"/>
    <property type="evidence" value="ECO:0007669"/>
    <property type="project" value="UniProtKB-KW"/>
</dbReference>
<evidence type="ECO:0000256" key="1">
    <source>
        <dbReference type="ARBA" id="ARBA00001946"/>
    </source>
</evidence>
<evidence type="ECO:0000259" key="3">
    <source>
        <dbReference type="PROSITE" id="PS51462"/>
    </source>
</evidence>
<dbReference type="RefSeq" id="WP_012226088.1">
    <property type="nucleotide sequence ID" value="NC_010125.1"/>
</dbReference>
<dbReference type="Pfam" id="PF00293">
    <property type="entry name" value="NUDIX"/>
    <property type="match status" value="1"/>
</dbReference>
<dbReference type="CDD" id="cd04672">
    <property type="entry name" value="NUDIX_CDP-Chase_like"/>
    <property type="match status" value="1"/>
</dbReference>
<dbReference type="KEGG" id="gdi:GDI2235"/>
<proteinExistence type="predicted"/>
<gene>
    <name evidence="4" type="ordered locus">GDI2235</name>
</gene>
<dbReference type="Gene3D" id="6.10.250.1120">
    <property type="match status" value="1"/>
</dbReference>
<dbReference type="OrthoDB" id="8480561at2"/>
<organism evidence="4 5">
    <name type="scientific">Gluconacetobacter diazotrophicus (strain ATCC 49037 / DSM 5601 / CCUG 37298 / CIP 103539 / LMG 7603 / PAl5)</name>
    <dbReference type="NCBI Taxonomy" id="272568"/>
    <lineage>
        <taxon>Bacteria</taxon>
        <taxon>Pseudomonadati</taxon>
        <taxon>Pseudomonadota</taxon>
        <taxon>Alphaproteobacteria</taxon>
        <taxon>Acetobacterales</taxon>
        <taxon>Acetobacteraceae</taxon>
        <taxon>Gluconacetobacter</taxon>
    </lineage>
</organism>
<dbReference type="Pfam" id="PF12535">
    <property type="entry name" value="Nudix_N"/>
    <property type="match status" value="1"/>
</dbReference>
<keyword evidence="2" id="KW-0378">Hydrolase</keyword>
<dbReference type="AlphaFoldDB" id="A9HLK1"/>
<evidence type="ECO:0000313" key="5">
    <source>
        <dbReference type="Proteomes" id="UP000001176"/>
    </source>
</evidence>
<sequence>MSGAERDGEPDWLVWGREIQAIAQTGLTFTRDPYDRERYEMLRALAARMMAANTATPARRIEALFAGQDGYATPKIDVRAAVFDPDGRLLMVRETLDGGRWTLPGGWADVNMTPADSAVKEVREESGYIATVRKLAALWDRTRQGHPATVFSCAKLFYLCDLAGGAPATSLETSGIGWFGADEIPDDLSLGRVLPDQIRRMFEHHRTPTLPTDFE</sequence>
<keyword evidence="5" id="KW-1185">Reference proteome</keyword>
<dbReference type="InterPro" id="IPR000086">
    <property type="entry name" value="NUDIX_hydrolase_dom"/>
</dbReference>
<dbReference type="SUPFAM" id="SSF55811">
    <property type="entry name" value="Nudix"/>
    <property type="match status" value="1"/>
</dbReference>
<accession>A9HLK1</accession>
<evidence type="ECO:0000256" key="2">
    <source>
        <dbReference type="ARBA" id="ARBA00022801"/>
    </source>
</evidence>
<dbReference type="EMBL" id="AM889285">
    <property type="protein sequence ID" value="CAP56178.1"/>
    <property type="molecule type" value="Genomic_DNA"/>
</dbReference>
<name>A9HLK1_GLUDA</name>
<dbReference type="Gene3D" id="3.90.79.10">
    <property type="entry name" value="Nucleoside Triphosphate Pyrophosphohydrolase"/>
    <property type="match status" value="1"/>
</dbReference>
<dbReference type="PANTHER" id="PTHR43046">
    <property type="entry name" value="GDP-MANNOSE MANNOSYL HYDROLASE"/>
    <property type="match status" value="1"/>
</dbReference>
<dbReference type="PANTHER" id="PTHR43046:SF16">
    <property type="entry name" value="ADP-RIBOSE PYROPHOSPHATASE YJHB-RELATED"/>
    <property type="match status" value="1"/>
</dbReference>
<protein>
    <submittedName>
        <fullName evidence="4">Putative MutT-like protein</fullName>
    </submittedName>
</protein>
<reference evidence="4 5" key="1">
    <citation type="journal article" date="2009" name="BMC Genomics">
        <title>Complete genome sequence of the sugarcane nitrogen-fixing endophyte Gluconacetobacter diazotrophicus Pal5.</title>
        <authorList>
            <person name="Bertalan M."/>
            <person name="Albano R."/>
            <person name="Padua V."/>
            <person name="Rouws L."/>
            <person name="Rojas C."/>
            <person name="Hemerly A."/>
            <person name="Teixeira K."/>
            <person name="Schwab S."/>
            <person name="Araujo J."/>
            <person name="Oliveira A."/>
            <person name="Franca L."/>
            <person name="Magalhaes V."/>
            <person name="Alqueres S."/>
            <person name="Cardoso A."/>
            <person name="Almeida W."/>
            <person name="Loureiro M.M."/>
            <person name="Nogueira E."/>
            <person name="Cidade D."/>
            <person name="Oliveira D."/>
            <person name="Simao T."/>
            <person name="Macedo J."/>
            <person name="Valadao A."/>
            <person name="Dreschsel M."/>
            <person name="Freitas F."/>
            <person name="Vidal M."/>
            <person name="Guedes H."/>
            <person name="Rodrigues E."/>
            <person name="Meneses C."/>
            <person name="Brioso P."/>
            <person name="Pozzer L."/>
            <person name="Figueiredo D."/>
            <person name="Montano H."/>
            <person name="Junior J."/>
            <person name="Filho G."/>
            <person name="Flores V."/>
            <person name="Ferreira B."/>
            <person name="Branco A."/>
            <person name="Gonzalez P."/>
            <person name="Guillobel H."/>
            <person name="Lemos M."/>
            <person name="Seibel L."/>
            <person name="Macedo J."/>
            <person name="Alves-Ferreira M."/>
            <person name="Sachetto-Martins G."/>
            <person name="Coelho A."/>
            <person name="Santos E."/>
            <person name="Amaral G."/>
            <person name="Neves A."/>
            <person name="Pacheco A.B."/>
            <person name="Carvalho D."/>
            <person name="Lery L."/>
            <person name="Bisch P."/>
            <person name="Rossle S.C."/>
            <person name="Urmenyi T."/>
            <person name="Kruger W.V."/>
            <person name="Martins O."/>
            <person name="Baldani J.I."/>
            <person name="Ferreira P.C."/>
        </authorList>
    </citation>
    <scope>NUCLEOTIDE SEQUENCE [LARGE SCALE GENOMIC DNA]</scope>
    <source>
        <strain evidence="5">ATCC 49037 / DSM 5601 / CCUG 37298 / CIP 103539 / LMG 7603 / PAl5</strain>
    </source>
</reference>
<feature type="domain" description="Nudix hydrolase" evidence="3">
    <location>
        <begin position="73"/>
        <end position="201"/>
    </location>
</feature>
<comment type="cofactor">
    <cofactor evidence="1">
        <name>Mg(2+)</name>
        <dbReference type="ChEBI" id="CHEBI:18420"/>
    </cofactor>
</comment>
<evidence type="ECO:0000313" key="4">
    <source>
        <dbReference type="EMBL" id="CAP56178.1"/>
    </source>
</evidence>